<dbReference type="KEGG" id="vg:80020203"/>
<dbReference type="EMBL" id="OP751148">
    <property type="protein sequence ID" value="WAB08799.1"/>
    <property type="molecule type" value="Genomic_DNA"/>
</dbReference>
<sequence>MRGGSNVLLTPDQAAEMLGVSKRTLVDSYRRWGIPIVRVGKHIRFRTRVLEQWIDANEEG</sequence>
<dbReference type="GO" id="GO:0030430">
    <property type="term" value="C:host cell cytoplasm"/>
    <property type="evidence" value="ECO:0007669"/>
    <property type="project" value="UniProtKB-SubCell"/>
</dbReference>
<dbReference type="InterPro" id="IPR041657">
    <property type="entry name" value="HTH_17"/>
</dbReference>
<dbReference type="Pfam" id="PF12728">
    <property type="entry name" value="HTH_17"/>
    <property type="match status" value="1"/>
</dbReference>
<dbReference type="Gene3D" id="1.10.10.10">
    <property type="entry name" value="Winged helix-like DNA-binding domain superfamily/Winged helix DNA-binding domain"/>
    <property type="match status" value="1"/>
</dbReference>
<dbReference type="SUPFAM" id="SSF46955">
    <property type="entry name" value="Putative DNA-binding domain"/>
    <property type="match status" value="1"/>
</dbReference>
<accession>A0A9E8M5V9</accession>
<reference evidence="2" key="1">
    <citation type="submission" date="2022-10" db="EMBL/GenBank/DDBJ databases">
        <authorList>
            <person name="Roth M.A."/>
            <person name="Wohlstadter N.E."/>
            <person name="Arguedas X."/>
            <person name="Leighton H.R."/>
            <person name="Msuya J.A."/>
            <person name="Pravda N."/>
            <person name="Shaffer C.D."/>
            <person name="Weston-Hafer K.A."/>
            <person name="Russell D.A."/>
            <person name="Jacobs-Sera D."/>
            <person name="Hatfull G.F."/>
        </authorList>
    </citation>
    <scope>NUCLEOTIDE SEQUENCE</scope>
</reference>
<feature type="domain" description="Helix-turn-helix" evidence="1">
    <location>
        <begin position="8"/>
        <end position="57"/>
    </location>
</feature>
<name>A0A9E8M5V9_9CAUD</name>
<dbReference type="InterPro" id="IPR010093">
    <property type="entry name" value="SinI_DNA-bd"/>
</dbReference>
<keyword evidence="3" id="KW-1185">Reference proteome</keyword>
<dbReference type="InterPro" id="IPR009061">
    <property type="entry name" value="DNA-bd_dom_put_sf"/>
</dbReference>
<dbReference type="Proteomes" id="UP001163413">
    <property type="component" value="Segment"/>
</dbReference>
<proteinExistence type="predicted"/>
<dbReference type="GO" id="GO:0003677">
    <property type="term" value="F:DNA binding"/>
    <property type="evidence" value="ECO:0007669"/>
    <property type="project" value="InterPro"/>
</dbReference>
<protein>
    <submittedName>
        <fullName evidence="2">Helix-turn-helix DNA binding domain protein</fullName>
    </submittedName>
</protein>
<organism evidence="2 3">
    <name type="scientific">Streptomyces phage Success</name>
    <dbReference type="NCBI Taxonomy" id="2999013"/>
    <lineage>
        <taxon>Viruses</taxon>
        <taxon>Duplodnaviria</taxon>
        <taxon>Heunggongvirae</taxon>
        <taxon>Uroviricota</taxon>
        <taxon>Caudoviricetes</taxon>
        <taxon>Successvirus</taxon>
        <taxon>Successvirus success</taxon>
    </lineage>
</organism>
<evidence type="ECO:0000313" key="2">
    <source>
        <dbReference type="EMBL" id="WAB08799.1"/>
    </source>
</evidence>
<dbReference type="NCBIfam" id="TIGR01764">
    <property type="entry name" value="excise"/>
    <property type="match status" value="1"/>
</dbReference>
<dbReference type="RefSeq" id="YP_010755544.1">
    <property type="nucleotide sequence ID" value="NC_073472.1"/>
</dbReference>
<evidence type="ECO:0000313" key="3">
    <source>
        <dbReference type="Proteomes" id="UP001163413"/>
    </source>
</evidence>
<gene>
    <name evidence="2" type="primary">12</name>
    <name evidence="2" type="ORF">SEA_SUCCESS_12</name>
</gene>
<evidence type="ECO:0000259" key="1">
    <source>
        <dbReference type="Pfam" id="PF12728"/>
    </source>
</evidence>
<dbReference type="GeneID" id="80020203"/>
<dbReference type="InterPro" id="IPR036388">
    <property type="entry name" value="WH-like_DNA-bd_sf"/>
</dbReference>